<organism evidence="2 3">
    <name type="scientific">Diploptera punctata</name>
    <name type="common">Pacific beetle cockroach</name>
    <dbReference type="NCBI Taxonomy" id="6984"/>
    <lineage>
        <taxon>Eukaryota</taxon>
        <taxon>Metazoa</taxon>
        <taxon>Ecdysozoa</taxon>
        <taxon>Arthropoda</taxon>
        <taxon>Hexapoda</taxon>
        <taxon>Insecta</taxon>
        <taxon>Pterygota</taxon>
        <taxon>Neoptera</taxon>
        <taxon>Polyneoptera</taxon>
        <taxon>Dictyoptera</taxon>
        <taxon>Blattodea</taxon>
        <taxon>Blaberoidea</taxon>
        <taxon>Blaberidae</taxon>
        <taxon>Diplopterinae</taxon>
        <taxon>Diploptera</taxon>
    </lineage>
</organism>
<reference evidence="2" key="1">
    <citation type="journal article" date="2023" name="IScience">
        <title>Live-bearing cockroach genome reveals convergent evolutionary mechanisms linked to viviparity in insects and beyond.</title>
        <authorList>
            <person name="Fouks B."/>
            <person name="Harrison M.C."/>
            <person name="Mikhailova A.A."/>
            <person name="Marchal E."/>
            <person name="English S."/>
            <person name="Carruthers M."/>
            <person name="Jennings E.C."/>
            <person name="Chiamaka E.L."/>
            <person name="Frigard R.A."/>
            <person name="Pippel M."/>
            <person name="Attardo G.M."/>
            <person name="Benoit J.B."/>
            <person name="Bornberg-Bauer E."/>
            <person name="Tobe S.S."/>
        </authorList>
    </citation>
    <scope>NUCLEOTIDE SEQUENCE</scope>
    <source>
        <strain evidence="2">Stay&amp;Tobe</strain>
    </source>
</reference>
<keyword evidence="1" id="KW-0732">Signal</keyword>
<protein>
    <recommendedName>
        <fullName evidence="4">Neuropeptide-like 4</fullName>
    </recommendedName>
</protein>
<evidence type="ECO:0000313" key="3">
    <source>
        <dbReference type="Proteomes" id="UP001233999"/>
    </source>
</evidence>
<dbReference type="AlphaFoldDB" id="A0AAD8A7J4"/>
<gene>
    <name evidence="2" type="ORF">L9F63_014803</name>
</gene>
<feature type="signal peptide" evidence="1">
    <location>
        <begin position="1"/>
        <end position="15"/>
    </location>
</feature>
<evidence type="ECO:0000313" key="2">
    <source>
        <dbReference type="EMBL" id="KAJ9593625.1"/>
    </source>
</evidence>
<name>A0AAD8A7J4_DIPPU</name>
<accession>A0AAD8A7J4</accession>
<comment type="caution">
    <text evidence="2">The sequence shown here is derived from an EMBL/GenBank/DDBJ whole genome shotgun (WGS) entry which is preliminary data.</text>
</comment>
<evidence type="ECO:0008006" key="4">
    <source>
        <dbReference type="Google" id="ProtNLM"/>
    </source>
</evidence>
<proteinExistence type="predicted"/>
<feature type="chain" id="PRO_5042172371" description="Neuropeptide-like 4" evidence="1">
    <location>
        <begin position="16"/>
        <end position="81"/>
    </location>
</feature>
<dbReference type="EMBL" id="JASPKZ010003419">
    <property type="protein sequence ID" value="KAJ9593625.1"/>
    <property type="molecule type" value="Genomic_DNA"/>
</dbReference>
<reference evidence="2" key="2">
    <citation type="submission" date="2023-05" db="EMBL/GenBank/DDBJ databases">
        <authorList>
            <person name="Fouks B."/>
        </authorList>
    </citation>
    <scope>NUCLEOTIDE SEQUENCE</scope>
    <source>
        <strain evidence="2">Stay&amp;Tobe</strain>
        <tissue evidence="2">Testes</tissue>
    </source>
</reference>
<evidence type="ECO:0000256" key="1">
    <source>
        <dbReference type="SAM" id="SignalP"/>
    </source>
</evidence>
<sequence length="81" mass="8749">MTIVLLAVAMYLVCAEEPQQKEFEGKRDKRGLAALAYPAAYSAYPAPYAYSAPLAYAPGFAAPYVAAPFAPRYTAAYTYLA</sequence>
<dbReference type="Proteomes" id="UP001233999">
    <property type="component" value="Unassembled WGS sequence"/>
</dbReference>
<keyword evidence="3" id="KW-1185">Reference proteome</keyword>